<feature type="transmembrane region" description="Helical" evidence="5">
    <location>
        <begin position="65"/>
        <end position="83"/>
    </location>
</feature>
<keyword evidence="7" id="KW-1185">Reference proteome</keyword>
<keyword evidence="3 5" id="KW-1133">Transmembrane helix</keyword>
<evidence type="ECO:0000256" key="2">
    <source>
        <dbReference type="ARBA" id="ARBA00022692"/>
    </source>
</evidence>
<evidence type="ECO:0000256" key="3">
    <source>
        <dbReference type="ARBA" id="ARBA00022989"/>
    </source>
</evidence>
<feature type="transmembrane region" description="Helical" evidence="5">
    <location>
        <begin position="117"/>
        <end position="135"/>
    </location>
</feature>
<keyword evidence="2 5" id="KW-0812">Transmembrane</keyword>
<dbReference type="AlphaFoldDB" id="A0A561PLI7"/>
<dbReference type="OrthoDB" id="676158at2"/>
<protein>
    <submittedName>
        <fullName evidence="6">Putative membrane protein YphA (DoxX/SURF4 family)</fullName>
    </submittedName>
</protein>
<comment type="caution">
    <text evidence="6">The sequence shown here is derived from an EMBL/GenBank/DDBJ whole genome shotgun (WGS) entry which is preliminary data.</text>
</comment>
<dbReference type="InterPro" id="IPR032808">
    <property type="entry name" value="DoxX"/>
</dbReference>
<dbReference type="RefSeq" id="WP_145671392.1">
    <property type="nucleotide sequence ID" value="NZ_VIWO01000006.1"/>
</dbReference>
<proteinExistence type="predicted"/>
<name>A0A561PLI7_9BACT</name>
<evidence type="ECO:0000256" key="1">
    <source>
        <dbReference type="ARBA" id="ARBA00004141"/>
    </source>
</evidence>
<keyword evidence="4 5" id="KW-0472">Membrane</keyword>
<evidence type="ECO:0000313" key="6">
    <source>
        <dbReference type="EMBL" id="TWF38967.1"/>
    </source>
</evidence>
<dbReference type="GO" id="GO:0016020">
    <property type="term" value="C:membrane"/>
    <property type="evidence" value="ECO:0007669"/>
    <property type="project" value="UniProtKB-SubCell"/>
</dbReference>
<evidence type="ECO:0000256" key="5">
    <source>
        <dbReference type="SAM" id="Phobius"/>
    </source>
</evidence>
<dbReference type="Pfam" id="PF07681">
    <property type="entry name" value="DoxX"/>
    <property type="match status" value="1"/>
</dbReference>
<evidence type="ECO:0000313" key="7">
    <source>
        <dbReference type="Proteomes" id="UP000320811"/>
    </source>
</evidence>
<sequence>MKHQQPLLQLYLRWALGASYLCAGLDRLGVWGPPGGARISWGDWQHFMTYAYQLMSFLPYKMAEFFAAVATAGEIGFGLLLVIGLWTRLAALGSGILLLLFGLSMAVAFGIQSPLNYSVFTASAASFLLSTLSGYKWSVDALRSKQ</sequence>
<organism evidence="6 7">
    <name type="scientific">Chitinophaga polysaccharea</name>
    <dbReference type="NCBI Taxonomy" id="1293035"/>
    <lineage>
        <taxon>Bacteria</taxon>
        <taxon>Pseudomonadati</taxon>
        <taxon>Bacteroidota</taxon>
        <taxon>Chitinophagia</taxon>
        <taxon>Chitinophagales</taxon>
        <taxon>Chitinophagaceae</taxon>
        <taxon>Chitinophaga</taxon>
    </lineage>
</organism>
<comment type="subcellular location">
    <subcellularLocation>
        <location evidence="1">Membrane</location>
        <topology evidence="1">Multi-pass membrane protein</topology>
    </subcellularLocation>
</comment>
<gene>
    <name evidence="6" type="ORF">FHW36_106190</name>
</gene>
<evidence type="ECO:0000256" key="4">
    <source>
        <dbReference type="ARBA" id="ARBA00023136"/>
    </source>
</evidence>
<dbReference type="EMBL" id="VIWO01000006">
    <property type="protein sequence ID" value="TWF38967.1"/>
    <property type="molecule type" value="Genomic_DNA"/>
</dbReference>
<dbReference type="Proteomes" id="UP000320811">
    <property type="component" value="Unassembled WGS sequence"/>
</dbReference>
<feature type="transmembrane region" description="Helical" evidence="5">
    <location>
        <begin position="90"/>
        <end position="111"/>
    </location>
</feature>
<accession>A0A561PLI7</accession>
<reference evidence="6 7" key="1">
    <citation type="submission" date="2019-06" db="EMBL/GenBank/DDBJ databases">
        <title>Sorghum-associated microbial communities from plants grown in Nebraska, USA.</title>
        <authorList>
            <person name="Schachtman D."/>
        </authorList>
    </citation>
    <scope>NUCLEOTIDE SEQUENCE [LARGE SCALE GENOMIC DNA]</scope>
    <source>
        <strain evidence="6 7">1209</strain>
    </source>
</reference>